<dbReference type="Gene3D" id="3.40.640.10">
    <property type="entry name" value="Type I PLP-dependent aspartate aminotransferase-like (Major domain)"/>
    <property type="match status" value="1"/>
</dbReference>
<dbReference type="PANTHER" id="PTHR30244:SF42">
    <property type="entry name" value="UDP-2-ACETAMIDO-2-DEOXY-3-OXO-D-GLUCURONATE AMINOTRANSFERASE"/>
    <property type="match status" value="1"/>
</dbReference>
<dbReference type="InterPro" id="IPR015422">
    <property type="entry name" value="PyrdxlP-dep_Trfase_small"/>
</dbReference>
<dbReference type="FunFam" id="3.40.640.10:FF:000089">
    <property type="entry name" value="Aminotransferase, DegT/DnrJ/EryC1/StrS family"/>
    <property type="match status" value="1"/>
</dbReference>
<dbReference type="PIRSF" id="PIRSF000390">
    <property type="entry name" value="PLP_StrS"/>
    <property type="match status" value="1"/>
</dbReference>
<feature type="active site" description="Proton acceptor" evidence="3">
    <location>
        <position position="186"/>
    </location>
</feature>
<reference evidence="6 7" key="1">
    <citation type="submission" date="2019-04" db="EMBL/GenBank/DDBJ databases">
        <title>Crenobacter sp. nov.</title>
        <authorList>
            <person name="Shi S."/>
        </authorList>
    </citation>
    <scope>NUCLEOTIDE SEQUENCE [LARGE SCALE GENOMIC DNA]</scope>
    <source>
        <strain evidence="6 7">GY 70310</strain>
    </source>
</reference>
<feature type="modified residue" description="N6-(pyridoxal phosphate)lysine" evidence="4">
    <location>
        <position position="186"/>
    </location>
</feature>
<evidence type="ECO:0000256" key="3">
    <source>
        <dbReference type="PIRSR" id="PIRSR000390-1"/>
    </source>
</evidence>
<dbReference type="OrthoDB" id="9804264at2"/>
<dbReference type="GO" id="GO:0030170">
    <property type="term" value="F:pyridoxal phosphate binding"/>
    <property type="evidence" value="ECO:0007669"/>
    <property type="project" value="UniProtKB-ARBA"/>
</dbReference>
<dbReference type="InterPro" id="IPR015424">
    <property type="entry name" value="PyrdxlP-dep_Trfase"/>
</dbReference>
<dbReference type="SUPFAM" id="SSF53383">
    <property type="entry name" value="PLP-dependent transferases"/>
    <property type="match status" value="1"/>
</dbReference>
<evidence type="ECO:0000313" key="6">
    <source>
        <dbReference type="EMBL" id="TIC78842.1"/>
    </source>
</evidence>
<keyword evidence="7" id="KW-1185">Reference proteome</keyword>
<dbReference type="InterPro" id="IPR015421">
    <property type="entry name" value="PyrdxlP-dep_Trfase_major"/>
</dbReference>
<dbReference type="GO" id="GO:0000271">
    <property type="term" value="P:polysaccharide biosynthetic process"/>
    <property type="evidence" value="ECO:0007669"/>
    <property type="project" value="TreeGrafter"/>
</dbReference>
<dbReference type="Proteomes" id="UP000308891">
    <property type="component" value="Unassembled WGS sequence"/>
</dbReference>
<evidence type="ECO:0000256" key="2">
    <source>
        <dbReference type="ARBA" id="ARBA00037999"/>
    </source>
</evidence>
<dbReference type="CDD" id="cd00616">
    <property type="entry name" value="AHBA_syn"/>
    <property type="match status" value="1"/>
</dbReference>
<accession>A0A4T0UJT9</accession>
<sequence length="365" mass="38690">MSIQFIDLKAQYQHLKADIDARIHAVLDHGQYIMGPEVAELEAALASYVGVKHAVGVSDGTTALQIAMMALGIVPGDEVITSPFTFIATGEMIALLGAKPVFVDIDPTSYNLDPALVEAAITPRTRAIMPVSLYGQCADFAAINAIAEKHGLAVIEDGAQSFGASQRGRRSGSLSTIGCTSFFPSKPLGCYGDGGACFTDDDALAKKMREIRVHGQDRRYHHPVIGLNGRLDTLQAAVLLAKLPSFPDEVEARARIGARYSRLLQDVARVPVVGEGNTHVYAQYTIEVANREAVQASLKEAGVPTAVHYPIPLHLQPAFAGLGQGAGSFPVAEAAAARVMSLPMHPFLDEASQDAIVAAVRQALA</sequence>
<evidence type="ECO:0000256" key="4">
    <source>
        <dbReference type="PIRSR" id="PIRSR000390-2"/>
    </source>
</evidence>
<evidence type="ECO:0000313" key="7">
    <source>
        <dbReference type="Proteomes" id="UP000308891"/>
    </source>
</evidence>
<organism evidence="6 7">
    <name type="scientific">Crenobacter intestini</name>
    <dbReference type="NCBI Taxonomy" id="2563443"/>
    <lineage>
        <taxon>Bacteria</taxon>
        <taxon>Pseudomonadati</taxon>
        <taxon>Pseudomonadota</taxon>
        <taxon>Betaproteobacteria</taxon>
        <taxon>Neisseriales</taxon>
        <taxon>Neisseriaceae</taxon>
        <taxon>Crenobacter</taxon>
    </lineage>
</organism>
<proteinExistence type="inferred from homology"/>
<comment type="caution">
    <text evidence="6">The sequence shown here is derived from an EMBL/GenBank/DDBJ whole genome shotgun (WGS) entry which is preliminary data.</text>
</comment>
<dbReference type="Gene3D" id="3.90.1150.10">
    <property type="entry name" value="Aspartate Aminotransferase, domain 1"/>
    <property type="match status" value="1"/>
</dbReference>
<comment type="similarity">
    <text evidence="2 5">Belongs to the DegT/DnrJ/EryC1 family.</text>
</comment>
<dbReference type="GO" id="GO:0008483">
    <property type="term" value="F:transaminase activity"/>
    <property type="evidence" value="ECO:0007669"/>
    <property type="project" value="UniProtKB-KW"/>
</dbReference>
<evidence type="ECO:0000256" key="5">
    <source>
        <dbReference type="RuleBase" id="RU004508"/>
    </source>
</evidence>
<dbReference type="Pfam" id="PF01041">
    <property type="entry name" value="DegT_DnrJ_EryC1"/>
    <property type="match status" value="1"/>
</dbReference>
<dbReference type="EMBL" id="STGJ01000021">
    <property type="protein sequence ID" value="TIC78842.1"/>
    <property type="molecule type" value="Genomic_DNA"/>
</dbReference>
<protein>
    <submittedName>
        <fullName evidence="6">DegT/DnrJ/EryC1/StrS family aminotransferase</fullName>
    </submittedName>
</protein>
<dbReference type="RefSeq" id="WP_136555518.1">
    <property type="nucleotide sequence ID" value="NZ_STGJ01000021.1"/>
</dbReference>
<keyword evidence="6" id="KW-0808">Transferase</keyword>
<dbReference type="AlphaFoldDB" id="A0A4T0UJT9"/>
<gene>
    <name evidence="6" type="ORF">E5K04_14770</name>
</gene>
<dbReference type="InterPro" id="IPR000653">
    <property type="entry name" value="DegT/StrS_aminotransferase"/>
</dbReference>
<keyword evidence="6" id="KW-0032">Aminotransferase</keyword>
<keyword evidence="1 4" id="KW-0663">Pyridoxal phosphate</keyword>
<evidence type="ECO:0000256" key="1">
    <source>
        <dbReference type="ARBA" id="ARBA00022898"/>
    </source>
</evidence>
<dbReference type="PANTHER" id="PTHR30244">
    <property type="entry name" value="TRANSAMINASE"/>
    <property type="match status" value="1"/>
</dbReference>
<name>A0A4T0UJT9_9NEIS</name>